<accession>A0ABR2U9U4</accession>
<dbReference type="EMBL" id="JBBPBN010000001">
    <property type="protein sequence ID" value="KAK9046456.1"/>
    <property type="molecule type" value="Genomic_DNA"/>
</dbReference>
<comment type="caution">
    <text evidence="1">The sequence shown here is derived from an EMBL/GenBank/DDBJ whole genome shotgun (WGS) entry which is preliminary data.</text>
</comment>
<evidence type="ECO:0000313" key="1">
    <source>
        <dbReference type="EMBL" id="KAK9046456.1"/>
    </source>
</evidence>
<evidence type="ECO:0000313" key="2">
    <source>
        <dbReference type="Proteomes" id="UP001396334"/>
    </source>
</evidence>
<proteinExistence type="predicted"/>
<sequence length="141" mass="16188">MPLKLLEIVERFPYWDWTRLELILPRHILYRIAAILHLNALLGPNLPQTNVYGKVCLCIPSKLDYTGIEHMEQDVEATDSAVCPASCTWEISHQLRACATTFHVWPQLTFAFLCNNGSEEFYIFSVIVSRKNYLSTSISPE</sequence>
<keyword evidence="2" id="KW-1185">Reference proteome</keyword>
<protein>
    <submittedName>
        <fullName evidence="1">Uncharacterized protein</fullName>
    </submittedName>
</protein>
<name>A0ABR2U9U4_9ROSI</name>
<dbReference type="Proteomes" id="UP001396334">
    <property type="component" value="Unassembled WGS sequence"/>
</dbReference>
<reference evidence="1 2" key="1">
    <citation type="journal article" date="2024" name="G3 (Bethesda)">
        <title>Genome assembly of Hibiscus sabdariffa L. provides insights into metabolisms of medicinal natural products.</title>
        <authorList>
            <person name="Kim T."/>
        </authorList>
    </citation>
    <scope>NUCLEOTIDE SEQUENCE [LARGE SCALE GENOMIC DNA]</scope>
    <source>
        <strain evidence="1">TK-2024</strain>
        <tissue evidence="1">Old leaves</tissue>
    </source>
</reference>
<organism evidence="1 2">
    <name type="scientific">Hibiscus sabdariffa</name>
    <name type="common">roselle</name>
    <dbReference type="NCBI Taxonomy" id="183260"/>
    <lineage>
        <taxon>Eukaryota</taxon>
        <taxon>Viridiplantae</taxon>
        <taxon>Streptophyta</taxon>
        <taxon>Embryophyta</taxon>
        <taxon>Tracheophyta</taxon>
        <taxon>Spermatophyta</taxon>
        <taxon>Magnoliopsida</taxon>
        <taxon>eudicotyledons</taxon>
        <taxon>Gunneridae</taxon>
        <taxon>Pentapetalae</taxon>
        <taxon>rosids</taxon>
        <taxon>malvids</taxon>
        <taxon>Malvales</taxon>
        <taxon>Malvaceae</taxon>
        <taxon>Malvoideae</taxon>
        <taxon>Hibiscus</taxon>
    </lineage>
</organism>
<gene>
    <name evidence="1" type="ORF">V6N11_052343</name>
</gene>